<dbReference type="STRING" id="717774.Marme_1640"/>
<keyword evidence="9" id="KW-1185">Reference proteome</keyword>
<evidence type="ECO:0000256" key="6">
    <source>
        <dbReference type="ARBA" id="ARBA00023004"/>
    </source>
</evidence>
<dbReference type="GO" id="GO:0071456">
    <property type="term" value="P:cellular response to hypoxia"/>
    <property type="evidence" value="ECO:0007669"/>
    <property type="project" value="TreeGrafter"/>
</dbReference>
<dbReference type="InterPro" id="IPR005123">
    <property type="entry name" value="Oxoglu/Fe-dep_dioxygenase_dom"/>
</dbReference>
<feature type="domain" description="Fe2OG dioxygenase" evidence="7">
    <location>
        <begin position="105"/>
        <end position="204"/>
    </location>
</feature>
<dbReference type="EMBL" id="CP002583">
    <property type="protein sequence ID" value="ADZ90903.1"/>
    <property type="molecule type" value="Genomic_DNA"/>
</dbReference>
<dbReference type="RefSeq" id="WP_013660808.1">
    <property type="nucleotide sequence ID" value="NC_015276.1"/>
</dbReference>
<accession>F2JZP9</accession>
<dbReference type="Pfam" id="PF13640">
    <property type="entry name" value="2OG-FeII_Oxy_3"/>
    <property type="match status" value="1"/>
</dbReference>
<evidence type="ECO:0000313" key="8">
    <source>
        <dbReference type="EMBL" id="ADZ90903.1"/>
    </source>
</evidence>
<protein>
    <submittedName>
        <fullName evidence="8">2OG-Fe(II) oxygenase</fullName>
    </submittedName>
</protein>
<name>F2JZP9_MARM1</name>
<evidence type="ECO:0000256" key="2">
    <source>
        <dbReference type="ARBA" id="ARBA00022723"/>
    </source>
</evidence>
<evidence type="ECO:0000313" key="9">
    <source>
        <dbReference type="Proteomes" id="UP000001062"/>
    </source>
</evidence>
<comment type="cofactor">
    <cofactor evidence="1">
        <name>L-ascorbate</name>
        <dbReference type="ChEBI" id="CHEBI:38290"/>
    </cofactor>
</comment>
<dbReference type="PROSITE" id="PS51471">
    <property type="entry name" value="FE2OG_OXY"/>
    <property type="match status" value="1"/>
</dbReference>
<dbReference type="PANTHER" id="PTHR12907">
    <property type="entry name" value="EGL NINE HOMOLOG-RELATED"/>
    <property type="match status" value="1"/>
</dbReference>
<dbReference type="PANTHER" id="PTHR12907:SF26">
    <property type="entry name" value="HIF PROLYL HYDROXYLASE, ISOFORM C"/>
    <property type="match status" value="1"/>
</dbReference>
<evidence type="ECO:0000256" key="1">
    <source>
        <dbReference type="ARBA" id="ARBA00001961"/>
    </source>
</evidence>
<dbReference type="eggNOG" id="COG3751">
    <property type="taxonomic scope" value="Bacteria"/>
</dbReference>
<dbReference type="SMART" id="SM00702">
    <property type="entry name" value="P4Hc"/>
    <property type="match status" value="1"/>
</dbReference>
<keyword evidence="2" id="KW-0479">Metal-binding</keyword>
<dbReference type="Proteomes" id="UP000001062">
    <property type="component" value="Chromosome"/>
</dbReference>
<dbReference type="AlphaFoldDB" id="F2JZP9"/>
<evidence type="ECO:0000256" key="5">
    <source>
        <dbReference type="ARBA" id="ARBA00023002"/>
    </source>
</evidence>
<proteinExistence type="predicted"/>
<dbReference type="HOGENOM" id="CLU_022206_1_0_6"/>
<sequence length="216" mass="24794">MDLSIMSEDTSFDTIVQAIRSQGWCIVDGFFKQEFIDALAQDAKSINPDQMKQAGIGRSSDHQVALNARRDRIQWIEPDSPVRKQFLEAMEALRVALNRKLILGLWDYEAHFARYEGGAFYEKHVDAFQGRSNRVLSTVLYLNDEWEERAGGEFVLYDEHQQELEIGRYMPSKGRFAIFLSEAFPHEVLPAAKTRYSVAGWFRINNNAGGRLDPNQ</sequence>
<dbReference type="GO" id="GO:0008198">
    <property type="term" value="F:ferrous iron binding"/>
    <property type="evidence" value="ECO:0007669"/>
    <property type="project" value="TreeGrafter"/>
</dbReference>
<dbReference type="KEGG" id="mme:Marme_1640"/>
<keyword evidence="5" id="KW-0560">Oxidoreductase</keyword>
<organism evidence="8 9">
    <name type="scientific">Marinomonas mediterranea (strain ATCC 700492 / JCM 21426 / NBRC 103028 / MMB-1)</name>
    <dbReference type="NCBI Taxonomy" id="717774"/>
    <lineage>
        <taxon>Bacteria</taxon>
        <taxon>Pseudomonadati</taxon>
        <taxon>Pseudomonadota</taxon>
        <taxon>Gammaproteobacteria</taxon>
        <taxon>Oceanospirillales</taxon>
        <taxon>Oceanospirillaceae</taxon>
        <taxon>Marinomonas</taxon>
    </lineage>
</organism>
<dbReference type="InterPro" id="IPR051559">
    <property type="entry name" value="HIF_prolyl_hydroxylases"/>
</dbReference>
<evidence type="ECO:0000256" key="4">
    <source>
        <dbReference type="ARBA" id="ARBA00022964"/>
    </source>
</evidence>
<reference evidence="8 9" key="1">
    <citation type="journal article" date="2012" name="Stand. Genomic Sci.">
        <title>Complete genome sequence of the melanogenic marine bacterium Marinomonas mediterranea type strain (MMB-1(T)).</title>
        <authorList>
            <person name="Lucas-Elio P."/>
            <person name="Goodwin L."/>
            <person name="Woyke T."/>
            <person name="Pitluck S."/>
            <person name="Nolan M."/>
            <person name="Kyrpides N.C."/>
            <person name="Detter J.C."/>
            <person name="Copeland A."/>
            <person name="Teshima H."/>
            <person name="Bruce D."/>
            <person name="Detter C."/>
            <person name="Tapia R."/>
            <person name="Han S."/>
            <person name="Land M.L."/>
            <person name="Ivanova N."/>
            <person name="Mikhailova N."/>
            <person name="Johnston A.W."/>
            <person name="Sanchez-Amat A."/>
        </authorList>
    </citation>
    <scope>NUCLEOTIDE SEQUENCE [LARGE SCALE GENOMIC DNA]</scope>
    <source>
        <strain evidence="9">ATCC 700492 / JCM 21426 / NBRC 103028 / MMB-1</strain>
    </source>
</reference>
<dbReference type="GO" id="GO:0031543">
    <property type="term" value="F:peptidyl-proline dioxygenase activity"/>
    <property type="evidence" value="ECO:0007669"/>
    <property type="project" value="TreeGrafter"/>
</dbReference>
<keyword evidence="6" id="KW-0408">Iron</keyword>
<keyword evidence="4" id="KW-0223">Dioxygenase</keyword>
<evidence type="ECO:0000256" key="3">
    <source>
        <dbReference type="ARBA" id="ARBA00022896"/>
    </source>
</evidence>
<dbReference type="PATRIC" id="fig|717774.3.peg.1704"/>
<dbReference type="GO" id="GO:0031418">
    <property type="term" value="F:L-ascorbic acid binding"/>
    <property type="evidence" value="ECO:0007669"/>
    <property type="project" value="UniProtKB-KW"/>
</dbReference>
<dbReference type="InterPro" id="IPR044862">
    <property type="entry name" value="Pro_4_hyd_alph_FE2OG_OXY"/>
</dbReference>
<gene>
    <name evidence="8" type="ordered locus">Marme_1640</name>
</gene>
<keyword evidence="3" id="KW-0847">Vitamin C</keyword>
<dbReference type="Gene3D" id="2.60.120.620">
    <property type="entry name" value="q2cbj1_9rhob like domain"/>
    <property type="match status" value="1"/>
</dbReference>
<evidence type="ECO:0000259" key="7">
    <source>
        <dbReference type="PROSITE" id="PS51471"/>
    </source>
</evidence>
<dbReference type="InterPro" id="IPR006620">
    <property type="entry name" value="Pro_4_hyd_alph"/>
</dbReference>